<dbReference type="InterPro" id="IPR036390">
    <property type="entry name" value="WH_DNA-bd_sf"/>
</dbReference>
<dbReference type="PATRIC" id="fig|1582439.9.peg.372"/>
<evidence type="ECO:0000313" key="2">
    <source>
        <dbReference type="Proteomes" id="UP000032027"/>
    </source>
</evidence>
<accession>A0A0C5BTI9</accession>
<dbReference type="SUPFAM" id="SSF46785">
    <property type="entry name" value="Winged helix' DNA-binding domain"/>
    <property type="match status" value="2"/>
</dbReference>
<dbReference type="HOGENOM" id="CLU_109676_2_0_2"/>
<dbReference type="PANTHER" id="PTHR36216:SF1">
    <property type="entry name" value="HTH ARSR-TYPE DOMAIN-CONTAINING PROTEIN"/>
    <property type="match status" value="1"/>
</dbReference>
<protein>
    <submittedName>
        <fullName evidence="1">Transcriptional regulator, TrmB</fullName>
    </submittedName>
</protein>
<dbReference type="Proteomes" id="UP000032027">
    <property type="component" value="Chromosome"/>
</dbReference>
<evidence type="ECO:0000313" key="1">
    <source>
        <dbReference type="EMBL" id="AJM91586.1"/>
    </source>
</evidence>
<proteinExistence type="predicted"/>
<reference evidence="1 2" key="3">
    <citation type="journal article" date="2019" name="Int. J. Syst. Evol. Microbiol.">
        <title>Nitrosopumilus adriaticus sp. nov. and Nitrosopumilus piranensis sp. nov., two ammonia-oxidizing archaea from the Adriatic Sea and members of the class Nitrososphaeria.</title>
        <authorList>
            <person name="Bayer B."/>
            <person name="Vojvoda J."/>
            <person name="Reinthaler T."/>
            <person name="Reyes C."/>
            <person name="Pinto M."/>
            <person name="Herndl G.J."/>
        </authorList>
    </citation>
    <scope>NUCLEOTIDE SEQUENCE [LARGE SCALE GENOMIC DNA]</scope>
    <source>
        <strain evidence="1 2">D3C</strain>
    </source>
</reference>
<dbReference type="Gene3D" id="1.10.10.10">
    <property type="entry name" value="Winged helix-like DNA-binding domain superfamily/Winged helix DNA-binding domain"/>
    <property type="match status" value="1"/>
</dbReference>
<gene>
    <name evidence="1" type="ORF">NPIRD3C_0370</name>
</gene>
<reference evidence="2" key="1">
    <citation type="submission" date="2015-02" db="EMBL/GenBank/DDBJ databases">
        <title>Characterization of two novel Thaumarchaeota isolated from the Northern Adriatic Sea.</title>
        <authorList>
            <person name="Bayer B."/>
            <person name="Vojvoda J."/>
            <person name="Offre P."/>
            <person name="Srivastava A."/>
            <person name="Elisabeth N."/>
            <person name="Garcia J.A.L."/>
            <person name="Schleper C."/>
            <person name="Herndl G.J."/>
        </authorList>
    </citation>
    <scope>NUCLEOTIDE SEQUENCE [LARGE SCALE GENOMIC DNA]</scope>
    <source>
        <strain evidence="2">D3C</strain>
    </source>
</reference>
<dbReference type="STRING" id="1582439.NPIRD3C_0370"/>
<dbReference type="KEGG" id="nid:NPIRD3C_0370"/>
<name>A0A0C5BTI9_9ARCH</name>
<organism evidence="1 2">
    <name type="scientific">Nitrosopumilus piranensis</name>
    <dbReference type="NCBI Taxonomy" id="1582439"/>
    <lineage>
        <taxon>Archaea</taxon>
        <taxon>Nitrososphaerota</taxon>
        <taxon>Nitrososphaeria</taxon>
        <taxon>Nitrosopumilales</taxon>
        <taxon>Nitrosopumilaceae</taxon>
        <taxon>Nitrosopumilus</taxon>
    </lineage>
</organism>
<dbReference type="InterPro" id="IPR036388">
    <property type="entry name" value="WH-like_DNA-bd_sf"/>
</dbReference>
<sequence>MLRGVKKKQAILRVIESNPGTGFVDIHKLTGFGHGVVSHHLSVLEKEGSIRINREKRNIWVFQSSLDPNNDRIIIALRKETCKNILAFLLDVHSANFVQIHNTIKKSPGTTSVTLKKLVELDVIKIIHGFPKKYTLKDEIKTRKLFDALIVSYTDELKDRFADTFSYL</sequence>
<dbReference type="AlphaFoldDB" id="A0A0C5BTI9"/>
<dbReference type="PANTHER" id="PTHR36216">
    <property type="entry name" value="TRANSCRIPTIONAL REGULATOR, TRMB"/>
    <property type="match status" value="1"/>
</dbReference>
<dbReference type="EMBL" id="CP010868">
    <property type="protein sequence ID" value="AJM91586.1"/>
    <property type="molecule type" value="Genomic_DNA"/>
</dbReference>
<reference evidence="1 2" key="2">
    <citation type="journal article" date="2016" name="ISME J.">
        <title>Physiological and genomic characterization of two novel marine thaumarchaeal strains indicates niche differentiation.</title>
        <authorList>
            <person name="Bayer B."/>
            <person name="Vojvoda J."/>
            <person name="Offre P."/>
            <person name="Alves R.J."/>
            <person name="Elisabeth N.H."/>
            <person name="Garcia J.A."/>
            <person name="Volland J.M."/>
            <person name="Srivastava A."/>
            <person name="Schleper C."/>
            <person name="Herndl G.J."/>
        </authorList>
    </citation>
    <scope>NUCLEOTIDE SEQUENCE [LARGE SCALE GENOMIC DNA]</scope>
    <source>
        <strain evidence="1 2">D3C</strain>
    </source>
</reference>
<keyword evidence="2" id="KW-1185">Reference proteome</keyword>